<dbReference type="EMBL" id="JAHUTI010029934">
    <property type="protein sequence ID" value="MED6241579.1"/>
    <property type="molecule type" value="Genomic_DNA"/>
</dbReference>
<evidence type="ECO:0000313" key="1">
    <source>
        <dbReference type="EMBL" id="MED6241579.1"/>
    </source>
</evidence>
<sequence>MSLKRKFRFERAPLIDNDEVRRSKEKFGFMGSKQPVESARTTQRNVSKVPKVLCEDPFSIEAHVKVLHSQYQKLQPDTKIVKDRMQQTFSWRRKEIADGMTLTTLEKYHFLRTSRGLCDEVQRIHPAMENMQQRFSEGLYYT</sequence>
<gene>
    <name evidence="1" type="ORF">ATANTOWER_020335</name>
</gene>
<proteinExistence type="predicted"/>
<evidence type="ECO:0000313" key="2">
    <source>
        <dbReference type="Proteomes" id="UP001345963"/>
    </source>
</evidence>
<protein>
    <submittedName>
        <fullName evidence="1">Uncharacterized protein</fullName>
    </submittedName>
</protein>
<accession>A0ABU7AU99</accession>
<organism evidence="1 2">
    <name type="scientific">Ataeniobius toweri</name>
    <dbReference type="NCBI Taxonomy" id="208326"/>
    <lineage>
        <taxon>Eukaryota</taxon>
        <taxon>Metazoa</taxon>
        <taxon>Chordata</taxon>
        <taxon>Craniata</taxon>
        <taxon>Vertebrata</taxon>
        <taxon>Euteleostomi</taxon>
        <taxon>Actinopterygii</taxon>
        <taxon>Neopterygii</taxon>
        <taxon>Teleostei</taxon>
        <taxon>Neoteleostei</taxon>
        <taxon>Acanthomorphata</taxon>
        <taxon>Ovalentaria</taxon>
        <taxon>Atherinomorphae</taxon>
        <taxon>Cyprinodontiformes</taxon>
        <taxon>Goodeidae</taxon>
        <taxon>Ataeniobius</taxon>
    </lineage>
</organism>
<comment type="caution">
    <text evidence="1">The sequence shown here is derived from an EMBL/GenBank/DDBJ whole genome shotgun (WGS) entry which is preliminary data.</text>
</comment>
<reference evidence="1 2" key="1">
    <citation type="submission" date="2021-07" db="EMBL/GenBank/DDBJ databases">
        <authorList>
            <person name="Palmer J.M."/>
        </authorList>
    </citation>
    <scope>NUCLEOTIDE SEQUENCE [LARGE SCALE GENOMIC DNA]</scope>
    <source>
        <strain evidence="1 2">AT_MEX2019</strain>
        <tissue evidence="1">Muscle</tissue>
    </source>
</reference>
<name>A0ABU7AU99_9TELE</name>
<dbReference type="Proteomes" id="UP001345963">
    <property type="component" value="Unassembled WGS sequence"/>
</dbReference>
<keyword evidence="2" id="KW-1185">Reference proteome</keyword>